<organism evidence="4 5">
    <name type="scientific">Parafrankia soli</name>
    <dbReference type="NCBI Taxonomy" id="2599596"/>
    <lineage>
        <taxon>Bacteria</taxon>
        <taxon>Bacillati</taxon>
        <taxon>Actinomycetota</taxon>
        <taxon>Actinomycetes</taxon>
        <taxon>Frankiales</taxon>
        <taxon>Frankiaceae</taxon>
        <taxon>Parafrankia</taxon>
    </lineage>
</organism>
<feature type="domain" description="YdbS-like PH" evidence="3">
    <location>
        <begin position="354"/>
        <end position="430"/>
    </location>
</feature>
<evidence type="ECO:0000259" key="3">
    <source>
        <dbReference type="Pfam" id="PF03703"/>
    </source>
</evidence>
<feature type="domain" description="YdbS-like PH" evidence="3">
    <location>
        <begin position="254"/>
        <end position="321"/>
    </location>
</feature>
<dbReference type="PIRSF" id="PIRSF026631">
    <property type="entry name" value="UCP026631"/>
    <property type="match status" value="1"/>
</dbReference>
<sequence length="469" mass="50852">MTRAEPEPSVEDAAPSLQPPPAGAEPDDGYHHLHPLTPLLRGWLLVVAVAVSILKNFAEELTVRSVTLTLSALLPAASAYGYCAWRFTRYRVEAEDLRLETGLLIKRVRHVRLDRIQSVDVAQPLIARVTGLAVLRLDLAGTHDGDAEESGTRLSYLSLERARLLRAELLARAAGVAPGAGEAPERPLAYVPPLRLAAAITLSPAPWLALGAAFILVTPALLTGTFAGFIAVAPALVGVWRTTFDRFATGFRFTVSESPDGLRIRGGLLDRAHHTVPHGRVQAVSLRGSPLWRWLGWVELQINVAGDARSMLLPVAPRGQAVNVIERLLPAVDVDGMALPRPPGRARLIAPVRWRRMRCGADDRVFVVRGGVLWQRTDIIPHGKVQSIRVVQHPAHRLLRLADVHLDCAGGPVRIHARLLDVRQAHAIAAAQAERSRLSRVAAVPIVTGSPAWTPLRPLSGARDPDAVH</sequence>
<dbReference type="Pfam" id="PF03703">
    <property type="entry name" value="bPH_2"/>
    <property type="match status" value="3"/>
</dbReference>
<proteinExistence type="predicted"/>
<evidence type="ECO:0000313" key="4">
    <source>
        <dbReference type="EMBL" id="OHV40123.1"/>
    </source>
</evidence>
<dbReference type="EMBL" id="MAXA01000080">
    <property type="protein sequence ID" value="OHV40123.1"/>
    <property type="molecule type" value="Genomic_DNA"/>
</dbReference>
<feature type="transmembrane region" description="Helical" evidence="2">
    <location>
        <begin position="196"/>
        <end position="215"/>
    </location>
</feature>
<name>A0A1S1QZK6_9ACTN</name>
<feature type="region of interest" description="Disordered" evidence="1">
    <location>
        <begin position="1"/>
        <end position="29"/>
    </location>
</feature>
<dbReference type="InterPro" id="IPR005182">
    <property type="entry name" value="YdbS-like_PH"/>
</dbReference>
<dbReference type="PANTHER" id="PTHR34473">
    <property type="entry name" value="UPF0699 TRANSMEMBRANE PROTEIN YDBS"/>
    <property type="match status" value="1"/>
</dbReference>
<gene>
    <name evidence="4" type="ORF">BBK14_13020</name>
</gene>
<dbReference type="InterPro" id="IPR014529">
    <property type="entry name" value="UCP026631"/>
</dbReference>
<reference evidence="5" key="1">
    <citation type="submission" date="2016-07" db="EMBL/GenBank/DDBJ databases">
        <title>Frankia sp. NRRL B-16219 Genome sequencing.</title>
        <authorList>
            <person name="Ghodhbane-Gtari F."/>
            <person name="Swanson E."/>
            <person name="Gueddou A."/>
            <person name="Louati M."/>
            <person name="Nouioui I."/>
            <person name="Hezbri K."/>
            <person name="Abebe-Akele F."/>
            <person name="Simpson S."/>
            <person name="Morris K."/>
            <person name="Thomas K."/>
            <person name="Gtari M."/>
            <person name="Tisa L.S."/>
        </authorList>
    </citation>
    <scope>NUCLEOTIDE SEQUENCE [LARGE SCALE GENOMIC DNA]</scope>
    <source>
        <strain evidence="5">NRRL B-16219</strain>
    </source>
</reference>
<evidence type="ECO:0000256" key="2">
    <source>
        <dbReference type="SAM" id="Phobius"/>
    </source>
</evidence>
<dbReference type="Proteomes" id="UP000179769">
    <property type="component" value="Unassembled WGS sequence"/>
</dbReference>
<dbReference type="RefSeq" id="WP_071060841.1">
    <property type="nucleotide sequence ID" value="NZ_MAXA01000080.1"/>
</dbReference>
<dbReference type="OrthoDB" id="3190163at2"/>
<protein>
    <recommendedName>
        <fullName evidence="3">YdbS-like PH domain-containing protein</fullName>
    </recommendedName>
</protein>
<keyword evidence="2" id="KW-0472">Membrane</keyword>
<evidence type="ECO:0000256" key="1">
    <source>
        <dbReference type="SAM" id="MobiDB-lite"/>
    </source>
</evidence>
<feature type="transmembrane region" description="Helical" evidence="2">
    <location>
        <begin position="221"/>
        <end position="240"/>
    </location>
</feature>
<accession>A0A1S1QZK6</accession>
<keyword evidence="2" id="KW-1133">Transmembrane helix</keyword>
<keyword evidence="5" id="KW-1185">Reference proteome</keyword>
<feature type="domain" description="YdbS-like PH" evidence="3">
    <location>
        <begin position="85"/>
        <end position="168"/>
    </location>
</feature>
<dbReference type="PANTHER" id="PTHR34473:SF2">
    <property type="entry name" value="UPF0699 TRANSMEMBRANE PROTEIN YDBT"/>
    <property type="match status" value="1"/>
</dbReference>
<evidence type="ECO:0000313" key="5">
    <source>
        <dbReference type="Proteomes" id="UP000179769"/>
    </source>
</evidence>
<dbReference type="AlphaFoldDB" id="A0A1S1QZK6"/>
<comment type="caution">
    <text evidence="4">The sequence shown here is derived from an EMBL/GenBank/DDBJ whole genome shotgun (WGS) entry which is preliminary data.</text>
</comment>
<keyword evidence="2" id="KW-0812">Transmembrane</keyword>